<protein>
    <submittedName>
        <fullName evidence="2">EstA family serine hydrolase</fullName>
    </submittedName>
</protein>
<dbReference type="InterPro" id="IPR012338">
    <property type="entry name" value="Beta-lactam/transpept-like"/>
</dbReference>
<feature type="domain" description="Beta-lactamase-related" evidence="1">
    <location>
        <begin position="13"/>
        <end position="334"/>
    </location>
</feature>
<keyword evidence="3" id="KW-1185">Reference proteome</keyword>
<evidence type="ECO:0000313" key="3">
    <source>
        <dbReference type="Proteomes" id="UP000603200"/>
    </source>
</evidence>
<dbReference type="PANTHER" id="PTHR43319">
    <property type="entry name" value="BETA-LACTAMASE-RELATED"/>
    <property type="match status" value="1"/>
</dbReference>
<accession>A0ABQ4A6P6</accession>
<dbReference type="InterPro" id="IPR052907">
    <property type="entry name" value="Beta-lactamase/esterase"/>
</dbReference>
<name>A0ABQ4A6P6_9ACTN</name>
<organism evidence="2 3">
    <name type="scientific">Winogradskya humida</name>
    <dbReference type="NCBI Taxonomy" id="113566"/>
    <lineage>
        <taxon>Bacteria</taxon>
        <taxon>Bacillati</taxon>
        <taxon>Actinomycetota</taxon>
        <taxon>Actinomycetes</taxon>
        <taxon>Micromonosporales</taxon>
        <taxon>Micromonosporaceae</taxon>
        <taxon>Winogradskya</taxon>
    </lineage>
</organism>
<sequence>MTTETRFAAVRAALGHNLATGAELGASIAVEIDGELVLDVWGGHQDAARTRPWERDTITNVFSITKIVTALAVLTLDLDLDAPVASYWPEFAANGKSGILVRHLLAHTAGLPGFDPPSSVDDLYDARAAADRLAAQAPWWEPGTASGYHLMTQGFLLGELVRRRTGRSLRDYVAESIAGPLNADFQIGAAPADRHRVADLIPPPAIDTSALDPASIRYRTFTAPAVPADAAGTPAWQSAEIGAANGHGNARSVARILSPLISDDRIHQQQTAGTDLVNGLYLRWGPGLALSDHRTLPWIPEGRIAYWGRWGGSMAIIDTQRRMAIAYVMNKMSPGILGSPRAEQYLTEIYREVMS</sequence>
<dbReference type="Proteomes" id="UP000603200">
    <property type="component" value="Unassembled WGS sequence"/>
</dbReference>
<comment type="caution">
    <text evidence="2">The sequence shown here is derived from an EMBL/GenBank/DDBJ whole genome shotgun (WGS) entry which is preliminary data.</text>
</comment>
<keyword evidence="2" id="KW-0378">Hydrolase</keyword>
<gene>
    <name evidence="2" type="ORF">Ahu01nite_096250</name>
</gene>
<dbReference type="RefSeq" id="WP_203843424.1">
    <property type="nucleotide sequence ID" value="NZ_BAAATV010000036.1"/>
</dbReference>
<dbReference type="Gene3D" id="3.40.710.10">
    <property type="entry name" value="DD-peptidase/beta-lactamase superfamily"/>
    <property type="match status" value="1"/>
</dbReference>
<dbReference type="EMBL" id="BOMN01000145">
    <property type="protein sequence ID" value="GIE26523.1"/>
    <property type="molecule type" value="Genomic_DNA"/>
</dbReference>
<dbReference type="Pfam" id="PF00144">
    <property type="entry name" value="Beta-lactamase"/>
    <property type="match status" value="1"/>
</dbReference>
<proteinExistence type="predicted"/>
<dbReference type="GO" id="GO:0016787">
    <property type="term" value="F:hydrolase activity"/>
    <property type="evidence" value="ECO:0007669"/>
    <property type="project" value="UniProtKB-KW"/>
</dbReference>
<dbReference type="PANTHER" id="PTHR43319:SF3">
    <property type="entry name" value="BETA-LACTAMASE-RELATED DOMAIN-CONTAINING PROTEIN"/>
    <property type="match status" value="1"/>
</dbReference>
<evidence type="ECO:0000313" key="2">
    <source>
        <dbReference type="EMBL" id="GIE26523.1"/>
    </source>
</evidence>
<dbReference type="InterPro" id="IPR001466">
    <property type="entry name" value="Beta-lactam-related"/>
</dbReference>
<dbReference type="SUPFAM" id="SSF56601">
    <property type="entry name" value="beta-lactamase/transpeptidase-like"/>
    <property type="match status" value="1"/>
</dbReference>
<reference evidence="2 3" key="1">
    <citation type="submission" date="2021-01" db="EMBL/GenBank/DDBJ databases">
        <title>Whole genome shotgun sequence of Actinoplanes humidus NBRC 14915.</title>
        <authorList>
            <person name="Komaki H."/>
            <person name="Tamura T."/>
        </authorList>
    </citation>
    <scope>NUCLEOTIDE SEQUENCE [LARGE SCALE GENOMIC DNA]</scope>
    <source>
        <strain evidence="2 3">NBRC 14915</strain>
    </source>
</reference>
<evidence type="ECO:0000259" key="1">
    <source>
        <dbReference type="Pfam" id="PF00144"/>
    </source>
</evidence>